<dbReference type="EMBL" id="LBQB01000001">
    <property type="protein sequence ID" value="KKP70344.1"/>
    <property type="molecule type" value="Genomic_DNA"/>
</dbReference>
<proteinExistence type="predicted"/>
<accession>A0A0G0BLG6</accession>
<keyword evidence="1" id="KW-0472">Membrane</keyword>
<organism evidence="2 3">
    <name type="scientific">candidate division CPR3 bacterium GW2011_GWF2_35_18</name>
    <dbReference type="NCBI Taxonomy" id="1618350"/>
    <lineage>
        <taxon>Bacteria</taxon>
        <taxon>Bacteria division CPR3</taxon>
    </lineage>
</organism>
<dbReference type="Proteomes" id="UP000034581">
    <property type="component" value="Unassembled WGS sequence"/>
</dbReference>
<evidence type="ECO:0000313" key="2">
    <source>
        <dbReference type="EMBL" id="KKP70344.1"/>
    </source>
</evidence>
<evidence type="ECO:0000256" key="1">
    <source>
        <dbReference type="SAM" id="Phobius"/>
    </source>
</evidence>
<dbReference type="SUPFAM" id="SSF82171">
    <property type="entry name" value="DPP6 N-terminal domain-like"/>
    <property type="match status" value="1"/>
</dbReference>
<keyword evidence="1" id="KW-1133">Transmembrane helix</keyword>
<name>A0A0G0BLG6_UNCC3</name>
<protein>
    <submittedName>
        <fullName evidence="2">Uncharacterized protein</fullName>
    </submittedName>
</protein>
<dbReference type="AlphaFoldDB" id="A0A0G0BLG6"/>
<comment type="caution">
    <text evidence="2">The sequence shown here is derived from an EMBL/GenBank/DDBJ whole genome shotgun (WGS) entry which is preliminary data.</text>
</comment>
<reference evidence="2 3" key="1">
    <citation type="journal article" date="2015" name="Nature">
        <title>rRNA introns, odd ribosomes, and small enigmatic genomes across a large radiation of phyla.</title>
        <authorList>
            <person name="Brown C.T."/>
            <person name="Hug L.A."/>
            <person name="Thomas B.C."/>
            <person name="Sharon I."/>
            <person name="Castelle C.J."/>
            <person name="Singh A."/>
            <person name="Wilkins M.J."/>
            <person name="Williams K.H."/>
            <person name="Banfield J.F."/>
        </authorList>
    </citation>
    <scope>NUCLEOTIDE SEQUENCE [LARGE SCALE GENOMIC DNA]</scope>
</reference>
<keyword evidence="1" id="KW-0812">Transmembrane</keyword>
<evidence type="ECO:0000313" key="3">
    <source>
        <dbReference type="Proteomes" id="UP000034581"/>
    </source>
</evidence>
<feature type="transmembrane region" description="Helical" evidence="1">
    <location>
        <begin position="7"/>
        <end position="28"/>
    </location>
</feature>
<gene>
    <name evidence="2" type="ORF">UR67_C0001G0253</name>
</gene>
<dbReference type="STRING" id="1618350.UR67_C0001G0253"/>
<sequence>MKEKINVKILGSILVGILIVVGISYGGYKLLNKEKANENINQSIKNAEIAFRRNGNVYILNDGQEIQLTTDGKCLVSFTEDKINNFINPIYDYPCYKILDSSNQNLILLKYYKYPKYQEQLLVYSLDTQSFHYFNNNPDFETPIAWNTQKDKFVFKSEYNIIKVDTNDFSEEKLLTYEPIVGCGGMTNSEYGFIYDEEVGTFRMTGGETLIWDEDNNIIVTNTNCDYSGIKSFYYQQNTNIDWPYNLVRAKSSNNSLKVAIFDDKKLDIYNLEAQIIKSYKSPVIGKLPLWTNYDSIVFVSDKDIWQFDIITGEFLKLYSLQNGFPVKLSVKNNILYFSILREYQNITQVDIGSLREISKLNLETKQSIKILDNADSPTVIK</sequence>